<dbReference type="AlphaFoldDB" id="A0A1I5EPT5"/>
<gene>
    <name evidence="3" type="ORF">SAMN05428971_3051</name>
</gene>
<reference evidence="4" key="1">
    <citation type="submission" date="2016-10" db="EMBL/GenBank/DDBJ databases">
        <authorList>
            <person name="Varghese N."/>
            <person name="Submissions S."/>
        </authorList>
    </citation>
    <scope>NUCLEOTIDE SEQUENCE [LARGE SCALE GENOMIC DNA]</scope>
    <source>
        <strain evidence="4">OV426</strain>
    </source>
</reference>
<dbReference type="OrthoDB" id="6861885at2"/>
<evidence type="ECO:0000313" key="3">
    <source>
        <dbReference type="EMBL" id="SFO13522.1"/>
    </source>
</evidence>
<evidence type="ECO:0000313" key="4">
    <source>
        <dbReference type="Proteomes" id="UP000198968"/>
    </source>
</evidence>
<dbReference type="SUPFAM" id="SSF51735">
    <property type="entry name" value="NAD(P)-binding Rossmann-fold domains"/>
    <property type="match status" value="1"/>
</dbReference>
<proteinExistence type="inferred from homology"/>
<comment type="similarity">
    <text evidence="1">Belongs to the short-chain dehydrogenases/reductases (SDR) family.</text>
</comment>
<protein>
    <submittedName>
        <fullName evidence="3">NAD(P)-dependent dehydrogenase, short-chain alcohol dehydrogenase family</fullName>
    </submittedName>
</protein>
<dbReference type="Proteomes" id="UP000198968">
    <property type="component" value="Unassembled WGS sequence"/>
</dbReference>
<organism evidence="3 4">
    <name type="scientific">Candidatus Pantoea varia</name>
    <dbReference type="NCBI Taxonomy" id="1881036"/>
    <lineage>
        <taxon>Bacteria</taxon>
        <taxon>Pseudomonadati</taxon>
        <taxon>Pseudomonadota</taxon>
        <taxon>Gammaproteobacteria</taxon>
        <taxon>Enterobacterales</taxon>
        <taxon>Erwiniaceae</taxon>
        <taxon>Pantoea</taxon>
    </lineage>
</organism>
<dbReference type="PANTHER" id="PTHR43669:SF3">
    <property type="entry name" value="ALCOHOL DEHYDROGENASE, PUTATIVE (AFU_ORTHOLOGUE AFUA_3G03445)-RELATED"/>
    <property type="match status" value="1"/>
</dbReference>
<dbReference type="CDD" id="cd05233">
    <property type="entry name" value="SDR_c"/>
    <property type="match status" value="1"/>
</dbReference>
<dbReference type="GO" id="GO:0016491">
    <property type="term" value="F:oxidoreductase activity"/>
    <property type="evidence" value="ECO:0007669"/>
    <property type="project" value="UniProtKB-KW"/>
</dbReference>
<evidence type="ECO:0000256" key="2">
    <source>
        <dbReference type="ARBA" id="ARBA00023002"/>
    </source>
</evidence>
<dbReference type="Gene3D" id="3.40.50.720">
    <property type="entry name" value="NAD(P)-binding Rossmann-like Domain"/>
    <property type="match status" value="1"/>
</dbReference>
<keyword evidence="2" id="KW-0560">Oxidoreductase</keyword>
<dbReference type="InterPro" id="IPR002347">
    <property type="entry name" value="SDR_fam"/>
</dbReference>
<dbReference type="Pfam" id="PF00106">
    <property type="entry name" value="adh_short"/>
    <property type="match status" value="1"/>
</dbReference>
<evidence type="ECO:0000256" key="1">
    <source>
        <dbReference type="ARBA" id="ARBA00006484"/>
    </source>
</evidence>
<sequence length="227" mass="24499">MNIRDIRVLVAGGTGGLGEGIVRSLMGRGAHVMVPTRNPEKLNALNEYVADIRTGSLEGVTGSLSTPQDAQQLAEAINEKITPDVVIASIGGWSQGPEITDVPFDVWENVIRDNLTTHFLAMKYLSPLLRADGVYVHVNGMSAEMAWPGAGPIAAMAAAQKSLTQTLAEESAGRIRVHELILPPVNTRARQGRSRQEWPTAEEVGNFIAEILQRGDGEVIHRFADSQ</sequence>
<name>A0A1I5EPT5_9GAMM</name>
<accession>A0A1I5EPT5</accession>
<dbReference type="PANTHER" id="PTHR43669">
    <property type="entry name" value="5-KETO-D-GLUCONATE 5-REDUCTASE"/>
    <property type="match status" value="1"/>
</dbReference>
<keyword evidence="4" id="KW-1185">Reference proteome</keyword>
<dbReference type="RefSeq" id="WP_090965053.1">
    <property type="nucleotide sequence ID" value="NZ_FOVG01000003.1"/>
</dbReference>
<dbReference type="EMBL" id="FOVG01000003">
    <property type="protein sequence ID" value="SFO13522.1"/>
    <property type="molecule type" value="Genomic_DNA"/>
</dbReference>
<dbReference type="InterPro" id="IPR036291">
    <property type="entry name" value="NAD(P)-bd_dom_sf"/>
</dbReference>